<comment type="caution">
    <text evidence="5">The sequence shown here is derived from an EMBL/GenBank/DDBJ whole genome shotgun (WGS) entry which is preliminary data.</text>
</comment>
<dbReference type="InterPro" id="IPR003439">
    <property type="entry name" value="ABC_transporter-like_ATP-bd"/>
</dbReference>
<dbReference type="AlphaFoldDB" id="A0A7C0Y5F0"/>
<evidence type="ECO:0000313" key="5">
    <source>
        <dbReference type="EMBL" id="HDD52735.1"/>
    </source>
</evidence>
<dbReference type="Gene3D" id="3.40.50.300">
    <property type="entry name" value="P-loop containing nucleotide triphosphate hydrolases"/>
    <property type="match status" value="1"/>
</dbReference>
<dbReference type="PROSITE" id="PS50893">
    <property type="entry name" value="ABC_TRANSPORTER_2"/>
    <property type="match status" value="1"/>
</dbReference>
<dbReference type="InterPro" id="IPR050319">
    <property type="entry name" value="ABC_transp_ATP-bind"/>
</dbReference>
<dbReference type="Pfam" id="PF08352">
    <property type="entry name" value="oligo_HPY"/>
    <property type="match status" value="1"/>
</dbReference>
<dbReference type="InterPro" id="IPR017871">
    <property type="entry name" value="ABC_transporter-like_CS"/>
</dbReference>
<dbReference type="GO" id="GO:0015833">
    <property type="term" value="P:peptide transport"/>
    <property type="evidence" value="ECO:0007669"/>
    <property type="project" value="InterPro"/>
</dbReference>
<feature type="domain" description="ABC transporter" evidence="4">
    <location>
        <begin position="5"/>
        <end position="255"/>
    </location>
</feature>
<dbReference type="GO" id="GO:0016887">
    <property type="term" value="F:ATP hydrolysis activity"/>
    <property type="evidence" value="ECO:0007669"/>
    <property type="project" value="InterPro"/>
</dbReference>
<keyword evidence="1" id="KW-0813">Transport</keyword>
<protein>
    <submittedName>
        <fullName evidence="5">ATP-binding cassette domain-containing protein</fullName>
    </submittedName>
</protein>
<reference evidence="5" key="1">
    <citation type="journal article" date="2020" name="mSystems">
        <title>Genome- and Community-Level Interaction Insights into Carbon Utilization and Element Cycling Functions of Hydrothermarchaeota in Hydrothermal Sediment.</title>
        <authorList>
            <person name="Zhou Z."/>
            <person name="Liu Y."/>
            <person name="Xu W."/>
            <person name="Pan J."/>
            <person name="Luo Z.H."/>
            <person name="Li M."/>
        </authorList>
    </citation>
    <scope>NUCLEOTIDE SEQUENCE [LARGE SCALE GENOMIC DNA]</scope>
    <source>
        <strain evidence="5">HyVt-115</strain>
    </source>
</reference>
<evidence type="ECO:0000256" key="1">
    <source>
        <dbReference type="ARBA" id="ARBA00022448"/>
    </source>
</evidence>
<sequence length="321" mass="35694">MEPILEGRGLKKVYPVKTPLGRVKGVVRAVDGVDFALMPSEILGVVGESGCGKSTLARLVLRLEEPDSGHLYFQGEDVYSLDEKALEPFRRQVQIVFQDPFSSLNPRMKVATMLMEPLLVHRMVASKVEARERVADLMERVGLSRDDLDKYPHQFSGGQRQRVGIARALVLNPRVVVADEPTSSLDVFVQAQVLNLMLELMEERGFSYIFISHNLSLVGQVADRIMVLYLGRVVETGPARELVREPLHPYTRLLVNSVPVPDPSRAHLDTLPPLGDVPSPLDPPHGCPFHPRCPEARDVCWESPPPLKDMGGGRQVACYLL</sequence>
<dbReference type="InterPro" id="IPR003593">
    <property type="entry name" value="AAA+_ATPase"/>
</dbReference>
<keyword evidence="2" id="KW-0547">Nucleotide-binding</keyword>
<dbReference type="InterPro" id="IPR027417">
    <property type="entry name" value="P-loop_NTPase"/>
</dbReference>
<evidence type="ECO:0000259" key="4">
    <source>
        <dbReference type="PROSITE" id="PS50893"/>
    </source>
</evidence>
<dbReference type="GO" id="GO:0005524">
    <property type="term" value="F:ATP binding"/>
    <property type="evidence" value="ECO:0007669"/>
    <property type="project" value="UniProtKB-KW"/>
</dbReference>
<accession>A0A7C0Y5F0</accession>
<dbReference type="CDD" id="cd03257">
    <property type="entry name" value="ABC_NikE_OppD_transporters"/>
    <property type="match status" value="1"/>
</dbReference>
<dbReference type="NCBIfam" id="TIGR01727">
    <property type="entry name" value="oligo_HPY"/>
    <property type="match status" value="1"/>
</dbReference>
<proteinExistence type="predicted"/>
<organism evidence="5">
    <name type="scientific">Thermosulfidibacter takaii</name>
    <dbReference type="NCBI Taxonomy" id="412593"/>
    <lineage>
        <taxon>Bacteria</taxon>
        <taxon>Pseudomonadati</taxon>
        <taxon>Thermosulfidibacterota</taxon>
        <taxon>Thermosulfidibacteria</taxon>
        <taxon>Thermosulfidibacterales</taxon>
        <taxon>Thermosulfidibacteraceae</taxon>
    </lineage>
</organism>
<dbReference type="InterPro" id="IPR013563">
    <property type="entry name" value="Oligopep_ABC_C"/>
</dbReference>
<dbReference type="Pfam" id="PF00005">
    <property type="entry name" value="ABC_tran"/>
    <property type="match status" value="1"/>
</dbReference>
<dbReference type="FunFam" id="3.40.50.300:FF:000016">
    <property type="entry name" value="Oligopeptide ABC transporter ATP-binding component"/>
    <property type="match status" value="1"/>
</dbReference>
<name>A0A7C0Y5F0_9BACT</name>
<dbReference type="SMART" id="SM00382">
    <property type="entry name" value="AAA"/>
    <property type="match status" value="1"/>
</dbReference>
<evidence type="ECO:0000256" key="3">
    <source>
        <dbReference type="ARBA" id="ARBA00022840"/>
    </source>
</evidence>
<keyword evidence="3 5" id="KW-0067">ATP-binding</keyword>
<dbReference type="PANTHER" id="PTHR43776">
    <property type="entry name" value="TRANSPORT ATP-BINDING PROTEIN"/>
    <property type="match status" value="1"/>
</dbReference>
<evidence type="ECO:0000256" key="2">
    <source>
        <dbReference type="ARBA" id="ARBA00022741"/>
    </source>
</evidence>
<dbReference type="EMBL" id="DQWS01000057">
    <property type="protein sequence ID" value="HDD52735.1"/>
    <property type="molecule type" value="Genomic_DNA"/>
</dbReference>
<dbReference type="GO" id="GO:0055085">
    <property type="term" value="P:transmembrane transport"/>
    <property type="evidence" value="ECO:0007669"/>
    <property type="project" value="UniProtKB-ARBA"/>
</dbReference>
<dbReference type="SUPFAM" id="SSF52540">
    <property type="entry name" value="P-loop containing nucleoside triphosphate hydrolases"/>
    <property type="match status" value="1"/>
</dbReference>
<dbReference type="Proteomes" id="UP000885690">
    <property type="component" value="Unassembled WGS sequence"/>
</dbReference>
<dbReference type="PROSITE" id="PS00211">
    <property type="entry name" value="ABC_TRANSPORTER_1"/>
    <property type="match status" value="1"/>
</dbReference>
<gene>
    <name evidence="5" type="ORF">ENF32_01535</name>
</gene>